<dbReference type="GO" id="GO:0006879">
    <property type="term" value="P:intracellular iron ion homeostasis"/>
    <property type="evidence" value="ECO:0007669"/>
    <property type="project" value="TreeGrafter"/>
</dbReference>
<keyword evidence="8" id="KW-0274">FAD</keyword>
<keyword evidence="6" id="KW-0285">Flavoprotein</keyword>
<keyword evidence="14" id="KW-0406">Ion transport</keyword>
<dbReference type="CDD" id="cd06186">
    <property type="entry name" value="NOX_Duox_like_FAD_NADP"/>
    <property type="match status" value="1"/>
</dbReference>
<evidence type="ECO:0000256" key="5">
    <source>
        <dbReference type="ARBA" id="ARBA00022617"/>
    </source>
</evidence>
<evidence type="ECO:0000256" key="3">
    <source>
        <dbReference type="ARBA" id="ARBA00006278"/>
    </source>
</evidence>
<comment type="similarity">
    <text evidence="3">Belongs to the ferric reductase (FRE) family.</text>
</comment>
<evidence type="ECO:0000259" key="18">
    <source>
        <dbReference type="PROSITE" id="PS51384"/>
    </source>
</evidence>
<comment type="cofactor">
    <cofactor evidence="1">
        <name>FAD</name>
        <dbReference type="ChEBI" id="CHEBI:57692"/>
    </cofactor>
</comment>
<keyword evidence="13" id="KW-0408">Iron</keyword>
<organism evidence="19 20">
    <name type="scientific">Lachancea lanzarotensis</name>
    <dbReference type="NCBI Taxonomy" id="1245769"/>
    <lineage>
        <taxon>Eukaryota</taxon>
        <taxon>Fungi</taxon>
        <taxon>Dikarya</taxon>
        <taxon>Ascomycota</taxon>
        <taxon>Saccharomycotina</taxon>
        <taxon>Saccharomycetes</taxon>
        <taxon>Saccharomycetales</taxon>
        <taxon>Saccharomycetaceae</taxon>
        <taxon>Lachancea</taxon>
    </lineage>
</organism>
<dbReference type="Proteomes" id="UP000054304">
    <property type="component" value="Unassembled WGS sequence"/>
</dbReference>
<dbReference type="InterPro" id="IPR013112">
    <property type="entry name" value="FAD-bd_8"/>
</dbReference>
<dbReference type="HOGENOM" id="CLU_010365_4_0_1"/>
<feature type="transmembrane region" description="Helical" evidence="17">
    <location>
        <begin position="383"/>
        <end position="400"/>
    </location>
</feature>
<dbReference type="SFLD" id="SFLDS00052">
    <property type="entry name" value="Ferric_Reductase_Domain"/>
    <property type="match status" value="1"/>
</dbReference>
<dbReference type="Gene3D" id="3.40.50.80">
    <property type="entry name" value="Nucleotide-binding domain of ferredoxin-NADP reductase (FNR) module"/>
    <property type="match status" value="1"/>
</dbReference>
<dbReference type="Pfam" id="PF01794">
    <property type="entry name" value="Ferric_reduct"/>
    <property type="match status" value="1"/>
</dbReference>
<dbReference type="AlphaFoldDB" id="A0A0C7NG41"/>
<dbReference type="InterPro" id="IPR017927">
    <property type="entry name" value="FAD-bd_FR_type"/>
</dbReference>
<dbReference type="OrthoDB" id="167398at2759"/>
<dbReference type="SUPFAM" id="SSF52343">
    <property type="entry name" value="Ferredoxin reductase-like, C-terminal NADP-linked domain"/>
    <property type="match status" value="1"/>
</dbReference>
<dbReference type="PANTHER" id="PTHR32361:SF9">
    <property type="entry name" value="FERRIC REDUCTASE TRANSMEMBRANE COMPONENT 3-RELATED"/>
    <property type="match status" value="1"/>
</dbReference>
<feature type="transmembrane region" description="Helical" evidence="17">
    <location>
        <begin position="334"/>
        <end position="353"/>
    </location>
</feature>
<reference evidence="19 20" key="1">
    <citation type="submission" date="2014-12" db="EMBL/GenBank/DDBJ databases">
        <authorList>
            <person name="Neuveglise Cecile"/>
        </authorList>
    </citation>
    <scope>NUCLEOTIDE SEQUENCE [LARGE SCALE GENOMIC DNA]</scope>
    <source>
        <strain evidence="19 20">CBS 12615</strain>
    </source>
</reference>
<dbReference type="EMBL" id="LN736372">
    <property type="protein sequence ID" value="CEP64662.1"/>
    <property type="molecule type" value="Genomic_DNA"/>
</dbReference>
<feature type="transmembrane region" description="Helical" evidence="17">
    <location>
        <begin position="151"/>
        <end position="171"/>
    </location>
</feature>
<evidence type="ECO:0000256" key="6">
    <source>
        <dbReference type="ARBA" id="ARBA00022630"/>
    </source>
</evidence>
<dbReference type="SFLD" id="SFLDG01168">
    <property type="entry name" value="Ferric_reductase_subgroup_(FRE"/>
    <property type="match status" value="1"/>
</dbReference>
<evidence type="ECO:0000256" key="17">
    <source>
        <dbReference type="SAM" id="Phobius"/>
    </source>
</evidence>
<feature type="transmembrane region" description="Helical" evidence="17">
    <location>
        <begin position="360"/>
        <end position="377"/>
    </location>
</feature>
<dbReference type="InterPro" id="IPR051410">
    <property type="entry name" value="Ferric/Cupric_Reductase"/>
</dbReference>
<accession>A0A0C7NG41</accession>
<dbReference type="GO" id="GO:0005886">
    <property type="term" value="C:plasma membrane"/>
    <property type="evidence" value="ECO:0007669"/>
    <property type="project" value="TreeGrafter"/>
</dbReference>
<gene>
    <name evidence="19" type="ORF">LALA0_S13e00122g</name>
</gene>
<evidence type="ECO:0000256" key="13">
    <source>
        <dbReference type="ARBA" id="ARBA00023004"/>
    </source>
</evidence>
<feature type="transmembrane region" description="Helical" evidence="17">
    <location>
        <begin position="218"/>
        <end position="237"/>
    </location>
</feature>
<keyword evidence="11 17" id="KW-1133">Transmembrane helix</keyword>
<dbReference type="PROSITE" id="PS51384">
    <property type="entry name" value="FAD_FR"/>
    <property type="match status" value="1"/>
</dbReference>
<keyword evidence="5" id="KW-0349">Heme</keyword>
<keyword evidence="4" id="KW-0813">Transport</keyword>
<sequence>MSSTWRAIGLAFHTNPISQSLQALLACISETSRLDWAHEEDPEASFYATACGSYMPFMQTAMHCYVSLTENESTSLVDRLNTYRSNCNGVAGTNFSESQIWDIWSNGTQFLRDSHNVGEKVHSAPVLLSQDDIFATYNYYHYTFYNLSAAFNFNLVINGSVVVLVLFAIWARYTSCNTRFVRAVRSKLLVPAIFGTTHHTESRPFPFYKVLLPTRGDAVALAVFLSINAVIALYNFPVVSSNMDTKFYFLVRCVANRCGGLAFGLVPLTILLAGRNNPLLNLTGVPYSSFIFFHKWAARTMTLYAFTHSMLWTMFVVVRERMSFWYFFFNYEYWRWGTWATVAATALIFHSIHSIKAKQYEIFLTVHIIMALVFIAGCLKHCATFGWLGWIYLAVAFWAWDRAIRLWRLFFNFGGYRNAYARCISVQEELFQITVPHVESARFQFFPGCYGFLYFLGRSSFWQSHPFTLMKSKDNLEVIVKAKGGITRELYETLPQDGTKVPLRVAIEGPYGHEASLSSYDNALLIASGAGLPGPLSYLNKATDQMDETGNYTFVWIVPTEAFLATMQNEFSRISEKVRLQGAKRNIKIHVYVTRPQLNEEYADWWPQEIQVHKYKPDVEEIVSSFCKAATGTIGVVSCANPGLDDKIRHYVAGHILHHGSRIDYFDELQVW</sequence>
<keyword evidence="7 17" id="KW-0812">Transmembrane</keyword>
<evidence type="ECO:0000256" key="1">
    <source>
        <dbReference type="ARBA" id="ARBA00001974"/>
    </source>
</evidence>
<dbReference type="PANTHER" id="PTHR32361">
    <property type="entry name" value="FERRIC/CUPRIC REDUCTASE TRANSMEMBRANE COMPONENT"/>
    <property type="match status" value="1"/>
</dbReference>
<dbReference type="InterPro" id="IPR039261">
    <property type="entry name" value="FNR_nucleotide-bd"/>
</dbReference>
<evidence type="ECO:0000256" key="11">
    <source>
        <dbReference type="ARBA" id="ARBA00022989"/>
    </source>
</evidence>
<evidence type="ECO:0000256" key="12">
    <source>
        <dbReference type="ARBA" id="ARBA00023002"/>
    </source>
</evidence>
<evidence type="ECO:0000256" key="16">
    <source>
        <dbReference type="ARBA" id="ARBA00023180"/>
    </source>
</evidence>
<evidence type="ECO:0000256" key="7">
    <source>
        <dbReference type="ARBA" id="ARBA00022692"/>
    </source>
</evidence>
<feature type="domain" description="FAD-binding FR-type" evidence="18">
    <location>
        <begin position="396"/>
        <end position="517"/>
    </location>
</feature>
<dbReference type="PROSITE" id="PS51257">
    <property type="entry name" value="PROKAR_LIPOPROTEIN"/>
    <property type="match status" value="1"/>
</dbReference>
<keyword evidence="15 17" id="KW-0472">Membrane</keyword>
<proteinExistence type="inferred from homology"/>
<keyword evidence="20" id="KW-1185">Reference proteome</keyword>
<dbReference type="Pfam" id="PF08022">
    <property type="entry name" value="FAD_binding_8"/>
    <property type="match status" value="1"/>
</dbReference>
<evidence type="ECO:0000256" key="8">
    <source>
        <dbReference type="ARBA" id="ARBA00022827"/>
    </source>
</evidence>
<evidence type="ECO:0000256" key="2">
    <source>
        <dbReference type="ARBA" id="ARBA00004141"/>
    </source>
</evidence>
<protein>
    <submittedName>
        <fullName evidence="19">LALA0S13e00122g1_1</fullName>
    </submittedName>
</protein>
<evidence type="ECO:0000256" key="10">
    <source>
        <dbReference type="ARBA" id="ARBA00022982"/>
    </source>
</evidence>
<evidence type="ECO:0000256" key="9">
    <source>
        <dbReference type="ARBA" id="ARBA00022857"/>
    </source>
</evidence>
<dbReference type="Pfam" id="PF08030">
    <property type="entry name" value="NAD_binding_6"/>
    <property type="match status" value="1"/>
</dbReference>
<comment type="subcellular location">
    <subcellularLocation>
        <location evidence="2">Membrane</location>
        <topology evidence="2">Multi-pass membrane protein</topology>
    </subcellularLocation>
</comment>
<keyword evidence="9" id="KW-0521">NADP</keyword>
<evidence type="ECO:0000256" key="15">
    <source>
        <dbReference type="ARBA" id="ARBA00023136"/>
    </source>
</evidence>
<evidence type="ECO:0000313" key="20">
    <source>
        <dbReference type="Proteomes" id="UP000054304"/>
    </source>
</evidence>
<feature type="transmembrane region" description="Helical" evidence="17">
    <location>
        <begin position="249"/>
        <end position="273"/>
    </location>
</feature>
<dbReference type="InterPro" id="IPR013121">
    <property type="entry name" value="Fe_red_NAD-bd_6"/>
</dbReference>
<dbReference type="GO" id="GO:0015677">
    <property type="term" value="P:copper ion import"/>
    <property type="evidence" value="ECO:0007669"/>
    <property type="project" value="TreeGrafter"/>
</dbReference>
<evidence type="ECO:0000256" key="14">
    <source>
        <dbReference type="ARBA" id="ARBA00023065"/>
    </source>
</evidence>
<name>A0A0C7NG41_9SACH</name>
<dbReference type="GO" id="GO:0000293">
    <property type="term" value="F:ferric-chelate reductase activity"/>
    <property type="evidence" value="ECO:0007669"/>
    <property type="project" value="UniProtKB-ARBA"/>
</dbReference>
<keyword evidence="5" id="KW-0479">Metal-binding</keyword>
<keyword evidence="12" id="KW-0560">Oxidoreductase</keyword>
<dbReference type="GeneID" id="34688223"/>
<keyword evidence="16" id="KW-0325">Glycoprotein</keyword>
<dbReference type="RefSeq" id="XP_022630866.1">
    <property type="nucleotide sequence ID" value="XM_022772188.1"/>
</dbReference>
<dbReference type="GO" id="GO:0006826">
    <property type="term" value="P:iron ion transport"/>
    <property type="evidence" value="ECO:0007669"/>
    <property type="project" value="TreeGrafter"/>
</dbReference>
<evidence type="ECO:0000313" key="19">
    <source>
        <dbReference type="EMBL" id="CEP64662.1"/>
    </source>
</evidence>
<keyword evidence="10" id="KW-0249">Electron transport</keyword>
<evidence type="ECO:0000256" key="4">
    <source>
        <dbReference type="ARBA" id="ARBA00022448"/>
    </source>
</evidence>
<dbReference type="InterPro" id="IPR013130">
    <property type="entry name" value="Fe3_Rdtase_TM_dom"/>
</dbReference>